<sequence>MSCVNWFVRECLAAKLDLPWHFLVRLDNLPVIETTFDNWPVASKSHRLTLLDLPGPNESNRSEFREMIKQQLNMSTSVILVVDYTQIGSAAAQEMYEDILQTNEFDPHIMKNRLLVFVNKYDEKDDRGMDEEEVKERVAASMMIEDRDKIVLGSARLACLAMRTLDAAAVDEILQETFHEQDLVFDDEASKEVKVKEVIVALNGKATLLYDEVQQANKTFAESLNERLESHRTMMQFLAKDMKISLDAYANLAERQREQLQSPASAEGKESTEGFESTLHTLTTTLTRRLEAHQTRKEDYEKDAQQAREMLSAMRNITVRAKEAISISIDDDPDDL</sequence>
<dbReference type="EnsemblProtists" id="EKX37294">
    <property type="protein sequence ID" value="EKX37294"/>
    <property type="gene ID" value="GUITHDRAFT_145121"/>
</dbReference>
<evidence type="ECO:0000313" key="6">
    <source>
        <dbReference type="Proteomes" id="UP000011087"/>
    </source>
</evidence>
<dbReference type="CDD" id="cd00882">
    <property type="entry name" value="Ras_like_GTPase"/>
    <property type="match status" value="1"/>
</dbReference>
<dbReference type="EMBL" id="JH993061">
    <property type="protein sequence ID" value="EKX37294.1"/>
    <property type="molecule type" value="Genomic_DNA"/>
</dbReference>
<reference evidence="6" key="2">
    <citation type="submission" date="2012-11" db="EMBL/GenBank/DDBJ databases">
        <authorList>
            <person name="Kuo A."/>
            <person name="Curtis B.A."/>
            <person name="Tanifuji G."/>
            <person name="Burki F."/>
            <person name="Gruber A."/>
            <person name="Irimia M."/>
            <person name="Maruyama S."/>
            <person name="Arias M.C."/>
            <person name="Ball S.G."/>
            <person name="Gile G.H."/>
            <person name="Hirakawa Y."/>
            <person name="Hopkins J.F."/>
            <person name="Rensing S.A."/>
            <person name="Schmutz J."/>
            <person name="Symeonidi A."/>
            <person name="Elias M."/>
            <person name="Eveleigh R.J."/>
            <person name="Herman E.K."/>
            <person name="Klute M.J."/>
            <person name="Nakayama T."/>
            <person name="Obornik M."/>
            <person name="Reyes-Prieto A."/>
            <person name="Armbrust E.V."/>
            <person name="Aves S.J."/>
            <person name="Beiko R.G."/>
            <person name="Coutinho P."/>
            <person name="Dacks J.B."/>
            <person name="Durnford D.G."/>
            <person name="Fast N.M."/>
            <person name="Green B.R."/>
            <person name="Grisdale C."/>
            <person name="Hempe F."/>
            <person name="Henrissat B."/>
            <person name="Hoppner M.P."/>
            <person name="Ishida K.-I."/>
            <person name="Kim E."/>
            <person name="Koreny L."/>
            <person name="Kroth P.G."/>
            <person name="Liu Y."/>
            <person name="Malik S.-B."/>
            <person name="Maier U.G."/>
            <person name="McRose D."/>
            <person name="Mock T."/>
            <person name="Neilson J.A."/>
            <person name="Onodera N.T."/>
            <person name="Poole A.M."/>
            <person name="Pritham E.J."/>
            <person name="Richards T.A."/>
            <person name="Rocap G."/>
            <person name="Roy S.W."/>
            <person name="Sarai C."/>
            <person name="Schaack S."/>
            <person name="Shirato S."/>
            <person name="Slamovits C.H."/>
            <person name="Spencer D.F."/>
            <person name="Suzuki S."/>
            <person name="Worden A.Z."/>
            <person name="Zauner S."/>
            <person name="Barry K."/>
            <person name="Bell C."/>
            <person name="Bharti A.K."/>
            <person name="Crow J.A."/>
            <person name="Grimwood J."/>
            <person name="Kramer R."/>
            <person name="Lindquist E."/>
            <person name="Lucas S."/>
            <person name="Salamov A."/>
            <person name="McFadden G.I."/>
            <person name="Lane C.E."/>
            <person name="Keeling P.J."/>
            <person name="Gray M.W."/>
            <person name="Grigoriev I.V."/>
            <person name="Archibald J.M."/>
        </authorList>
    </citation>
    <scope>NUCLEOTIDE SEQUENCE</scope>
    <source>
        <strain evidence="6">CCMP2712</strain>
    </source>
</reference>
<comment type="subcellular location">
    <subcellularLocation>
        <location evidence="1">Plastid</location>
        <location evidence="1">Chloroplast</location>
    </subcellularLocation>
</comment>
<dbReference type="Proteomes" id="UP000011087">
    <property type="component" value="Unassembled WGS sequence"/>
</dbReference>
<evidence type="ECO:0000256" key="2">
    <source>
        <dbReference type="SAM" id="Coils"/>
    </source>
</evidence>
<evidence type="ECO:0000313" key="5">
    <source>
        <dbReference type="EnsemblProtists" id="EKX37294"/>
    </source>
</evidence>
<dbReference type="KEGG" id="gtt:GUITHDRAFT_145121"/>
<keyword evidence="2" id="KW-0175">Coiled coil</keyword>
<reference evidence="4 6" key="1">
    <citation type="journal article" date="2012" name="Nature">
        <title>Algal genomes reveal evolutionary mosaicism and the fate of nucleomorphs.</title>
        <authorList>
            <consortium name="DOE Joint Genome Institute"/>
            <person name="Curtis B.A."/>
            <person name="Tanifuji G."/>
            <person name="Burki F."/>
            <person name="Gruber A."/>
            <person name="Irimia M."/>
            <person name="Maruyama S."/>
            <person name="Arias M.C."/>
            <person name="Ball S.G."/>
            <person name="Gile G.H."/>
            <person name="Hirakawa Y."/>
            <person name="Hopkins J.F."/>
            <person name="Kuo A."/>
            <person name="Rensing S.A."/>
            <person name="Schmutz J."/>
            <person name="Symeonidi A."/>
            <person name="Elias M."/>
            <person name="Eveleigh R.J."/>
            <person name="Herman E.K."/>
            <person name="Klute M.J."/>
            <person name="Nakayama T."/>
            <person name="Obornik M."/>
            <person name="Reyes-Prieto A."/>
            <person name="Armbrust E.V."/>
            <person name="Aves S.J."/>
            <person name="Beiko R.G."/>
            <person name="Coutinho P."/>
            <person name="Dacks J.B."/>
            <person name="Durnford D.G."/>
            <person name="Fast N.M."/>
            <person name="Green B.R."/>
            <person name="Grisdale C.J."/>
            <person name="Hempel F."/>
            <person name="Henrissat B."/>
            <person name="Hoppner M.P."/>
            <person name="Ishida K."/>
            <person name="Kim E."/>
            <person name="Koreny L."/>
            <person name="Kroth P.G."/>
            <person name="Liu Y."/>
            <person name="Malik S.B."/>
            <person name="Maier U.G."/>
            <person name="McRose D."/>
            <person name="Mock T."/>
            <person name="Neilson J.A."/>
            <person name="Onodera N.T."/>
            <person name="Poole A.M."/>
            <person name="Pritham E.J."/>
            <person name="Richards T.A."/>
            <person name="Rocap G."/>
            <person name="Roy S.W."/>
            <person name="Sarai C."/>
            <person name="Schaack S."/>
            <person name="Shirato S."/>
            <person name="Slamovits C.H."/>
            <person name="Spencer D.F."/>
            <person name="Suzuki S."/>
            <person name="Worden A.Z."/>
            <person name="Zauner S."/>
            <person name="Barry K."/>
            <person name="Bell C."/>
            <person name="Bharti A.K."/>
            <person name="Crow J.A."/>
            <person name="Grimwood J."/>
            <person name="Kramer R."/>
            <person name="Lindquist E."/>
            <person name="Lucas S."/>
            <person name="Salamov A."/>
            <person name="McFadden G.I."/>
            <person name="Lane C.E."/>
            <person name="Keeling P.J."/>
            <person name="Gray M.W."/>
            <person name="Grigoriev I.V."/>
            <person name="Archibald J.M."/>
        </authorList>
    </citation>
    <scope>NUCLEOTIDE SEQUENCE</scope>
    <source>
        <strain evidence="4 6">CCMP2712</strain>
    </source>
</reference>
<feature type="coiled-coil region" evidence="2">
    <location>
        <begin position="283"/>
        <end position="317"/>
    </location>
</feature>
<name>L1IN43_GUITC</name>
<dbReference type="Gene3D" id="3.40.50.300">
    <property type="entry name" value="P-loop containing nucleotide triphosphate hydrolases"/>
    <property type="match status" value="1"/>
</dbReference>
<feature type="region of interest" description="Disordered" evidence="3">
    <location>
        <begin position="256"/>
        <end position="277"/>
    </location>
</feature>
<gene>
    <name evidence="4" type="ORF">GUITHDRAFT_145121</name>
</gene>
<evidence type="ECO:0000256" key="1">
    <source>
        <dbReference type="ARBA" id="ARBA00004229"/>
    </source>
</evidence>
<dbReference type="SUPFAM" id="SSF52540">
    <property type="entry name" value="P-loop containing nucleoside triphosphate hydrolases"/>
    <property type="match status" value="1"/>
</dbReference>
<organism evidence="4">
    <name type="scientific">Guillardia theta (strain CCMP2712)</name>
    <name type="common">Cryptophyte</name>
    <dbReference type="NCBI Taxonomy" id="905079"/>
    <lineage>
        <taxon>Eukaryota</taxon>
        <taxon>Cryptophyceae</taxon>
        <taxon>Pyrenomonadales</taxon>
        <taxon>Geminigeraceae</taxon>
        <taxon>Guillardia</taxon>
    </lineage>
</organism>
<evidence type="ECO:0008006" key="7">
    <source>
        <dbReference type="Google" id="ProtNLM"/>
    </source>
</evidence>
<dbReference type="GeneID" id="17294046"/>
<dbReference type="InterPro" id="IPR027417">
    <property type="entry name" value="P-loop_NTPase"/>
</dbReference>
<reference evidence="5" key="3">
    <citation type="submission" date="2016-03" db="UniProtKB">
        <authorList>
            <consortium name="EnsemblProtists"/>
        </authorList>
    </citation>
    <scope>IDENTIFICATION</scope>
</reference>
<dbReference type="HOGENOM" id="CLU_827537_0_0_1"/>
<protein>
    <recommendedName>
        <fullName evidence="7">Dynamin-type G domain-containing protein</fullName>
    </recommendedName>
</protein>
<dbReference type="AlphaFoldDB" id="L1IN43"/>
<keyword evidence="6" id="KW-1185">Reference proteome</keyword>
<accession>L1IN43</accession>
<dbReference type="RefSeq" id="XP_005824274.1">
    <property type="nucleotide sequence ID" value="XM_005824217.1"/>
</dbReference>
<proteinExistence type="predicted"/>
<dbReference type="GO" id="GO:0009507">
    <property type="term" value="C:chloroplast"/>
    <property type="evidence" value="ECO:0007669"/>
    <property type="project" value="UniProtKB-SubCell"/>
</dbReference>
<evidence type="ECO:0000256" key="3">
    <source>
        <dbReference type="SAM" id="MobiDB-lite"/>
    </source>
</evidence>
<dbReference type="PaxDb" id="55529-EKX37294"/>
<evidence type="ECO:0000313" key="4">
    <source>
        <dbReference type="EMBL" id="EKX37294.1"/>
    </source>
</evidence>